<name>A0A023VZH4_ETHRU</name>
<evidence type="ECO:0000256" key="1">
    <source>
        <dbReference type="SAM" id="SignalP"/>
    </source>
</evidence>
<accession>A0A023VZH4</accession>
<dbReference type="EMBL" id="KF130756">
    <property type="protein sequence ID" value="AHY22607.1"/>
    <property type="molecule type" value="mRNA"/>
</dbReference>
<reference evidence="2" key="1">
    <citation type="submission" date="2013-05" db="EMBL/GenBank/DDBJ databases">
        <authorList>
            <person name="Undheim E.A.B."/>
            <person name="Fry B.G."/>
            <person name="King G.F."/>
        </authorList>
    </citation>
    <scope>NUCLEOTIDE SEQUENCE</scope>
    <source>
        <strain evidence="2">ErC_RL8_rep_c1953_F3</strain>
    </source>
</reference>
<evidence type="ECO:0000313" key="2">
    <source>
        <dbReference type="EMBL" id="AHY22607.1"/>
    </source>
</evidence>
<feature type="chain" id="PRO_5001524629" evidence="1">
    <location>
        <begin position="23"/>
        <end position="97"/>
    </location>
</feature>
<feature type="signal peptide" evidence="1">
    <location>
        <begin position="1"/>
        <end position="22"/>
    </location>
</feature>
<reference evidence="2" key="2">
    <citation type="journal article" date="2014" name="J. Proteomics">
        <title>Multifunctional warheads: diversification of the toxin arsenal of centipedes via novel multidomain transcripts.</title>
        <authorList>
            <person name="Undheim E.A."/>
            <person name="Sunagar K."/>
            <person name="Hamilton B.R."/>
            <person name="Jones A."/>
            <person name="Venter D.J."/>
            <person name="Fry B.G."/>
            <person name="King G.F."/>
        </authorList>
    </citation>
    <scope>NUCLEOTIDE SEQUENCE</scope>
    <source>
        <strain evidence="2">ErC_RL8_rep_c1953_F3</strain>
    </source>
</reference>
<organism evidence="2">
    <name type="scientific">Ethmostigmus rubripes</name>
    <name type="common">Giant centipede</name>
    <dbReference type="NCBI Taxonomy" id="62613"/>
    <lineage>
        <taxon>Eukaryota</taxon>
        <taxon>Metazoa</taxon>
        <taxon>Ecdysozoa</taxon>
        <taxon>Arthropoda</taxon>
        <taxon>Myriapoda</taxon>
        <taxon>Chilopoda</taxon>
        <taxon>Pleurostigmophora</taxon>
        <taxon>Scolopendromorpha</taxon>
        <taxon>Scolopendridae</taxon>
        <taxon>Ethmostigmus</taxon>
    </lineage>
</organism>
<keyword evidence="1" id="KW-0732">Signal</keyword>
<sequence>MKTNCEFPLLCLLIVLVANVEGEVEDTGLKMVKRLWRNWEDPEQRQLLDQETELEKQREKRLWRNWEDLELRQLLNEFAENQGKKIMEELGTKTSSG</sequence>
<dbReference type="AlphaFoldDB" id="A0A023VZH4"/>
<proteinExistence type="evidence at transcript level"/>
<protein>
    <submittedName>
        <fullName evidence="2">U-SLPTX-Er5-like protein</fullName>
    </submittedName>
</protein>